<evidence type="ECO:0000259" key="9">
    <source>
        <dbReference type="SMART" id="SM00737"/>
    </source>
</evidence>
<dbReference type="SUPFAM" id="SSF81296">
    <property type="entry name" value="E set domains"/>
    <property type="match status" value="1"/>
</dbReference>
<comment type="caution">
    <text evidence="10">The sequence shown here is derived from an EMBL/GenBank/DDBJ whole genome shotgun (WGS) entry which is preliminary data.</text>
</comment>
<name>A0AAD6TSQ4_9AGAR</name>
<evidence type="ECO:0000256" key="1">
    <source>
        <dbReference type="ARBA" id="ARBA00002053"/>
    </source>
</evidence>
<keyword evidence="7" id="KW-0445">Lipid transport</keyword>
<dbReference type="PANTHER" id="PTHR11306">
    <property type="entry name" value="NIEMANN PICK TYPE C2 PROTEIN NPC2-RELATED"/>
    <property type="match status" value="1"/>
</dbReference>
<dbReference type="SMART" id="SM00737">
    <property type="entry name" value="ML"/>
    <property type="match status" value="1"/>
</dbReference>
<dbReference type="GO" id="GO:0032366">
    <property type="term" value="P:intracellular sterol transport"/>
    <property type="evidence" value="ECO:0007669"/>
    <property type="project" value="InterPro"/>
</dbReference>
<dbReference type="Proteomes" id="UP001222325">
    <property type="component" value="Unassembled WGS sequence"/>
</dbReference>
<dbReference type="Gene3D" id="2.70.220.10">
    <property type="entry name" value="Ganglioside GM2 activator"/>
    <property type="match status" value="2"/>
</dbReference>
<evidence type="ECO:0000256" key="3">
    <source>
        <dbReference type="ARBA" id="ARBA00011245"/>
    </source>
</evidence>
<comment type="function">
    <text evidence="1">Catalyzes the intermembrane transfer of phosphatidylglycerol and phosphatidylinositol.</text>
</comment>
<reference evidence="10" key="1">
    <citation type="submission" date="2023-03" db="EMBL/GenBank/DDBJ databases">
        <title>Massive genome expansion in bonnet fungi (Mycena s.s.) driven by repeated elements and novel gene families across ecological guilds.</title>
        <authorList>
            <consortium name="Lawrence Berkeley National Laboratory"/>
            <person name="Harder C.B."/>
            <person name="Miyauchi S."/>
            <person name="Viragh M."/>
            <person name="Kuo A."/>
            <person name="Thoen E."/>
            <person name="Andreopoulos B."/>
            <person name="Lu D."/>
            <person name="Skrede I."/>
            <person name="Drula E."/>
            <person name="Henrissat B."/>
            <person name="Morin E."/>
            <person name="Kohler A."/>
            <person name="Barry K."/>
            <person name="LaButti K."/>
            <person name="Morin E."/>
            <person name="Salamov A."/>
            <person name="Lipzen A."/>
            <person name="Mereny Z."/>
            <person name="Hegedus B."/>
            <person name="Baldrian P."/>
            <person name="Stursova M."/>
            <person name="Weitz H."/>
            <person name="Taylor A."/>
            <person name="Grigoriev I.V."/>
            <person name="Nagy L.G."/>
            <person name="Martin F."/>
            <person name="Kauserud H."/>
        </authorList>
    </citation>
    <scope>NUCLEOTIDE SEQUENCE</scope>
    <source>
        <strain evidence="10">CBHHK173m</strain>
    </source>
</reference>
<sequence>MHLPLIPSALLFAFALLLPVSGSAAQQRLRSPLRLDLSPGVVATTVTWAYDDCGTDTVFRLTSLTLSPDPPIPGQNLTLAVEGDVREAIEDGAYADITIKFGLIRLLQKTFDICDEARKANFSITCPVSEGVHQVVEKVILPKAREIPRGKFTVQVRAYTKDDAELLCLNIEADFRGR</sequence>
<keyword evidence="11" id="KW-1185">Reference proteome</keyword>
<evidence type="ECO:0000256" key="7">
    <source>
        <dbReference type="ARBA" id="ARBA00023055"/>
    </source>
</evidence>
<keyword evidence="6 8" id="KW-0732">Signal</keyword>
<evidence type="ECO:0000256" key="4">
    <source>
        <dbReference type="ARBA" id="ARBA00016056"/>
    </source>
</evidence>
<evidence type="ECO:0000256" key="5">
    <source>
        <dbReference type="ARBA" id="ARBA00022448"/>
    </source>
</evidence>
<dbReference type="InterPro" id="IPR033917">
    <property type="entry name" value="ML_PG-PI_TP"/>
</dbReference>
<dbReference type="InterPro" id="IPR014756">
    <property type="entry name" value="Ig_E-set"/>
</dbReference>
<dbReference type="InterPro" id="IPR036846">
    <property type="entry name" value="GM2-AP_sf"/>
</dbReference>
<evidence type="ECO:0000256" key="2">
    <source>
        <dbReference type="ARBA" id="ARBA00006370"/>
    </source>
</evidence>
<dbReference type="InterPro" id="IPR039670">
    <property type="entry name" value="NPC2-like"/>
</dbReference>
<dbReference type="CDD" id="cd00917">
    <property type="entry name" value="PG-PI_TP"/>
    <property type="match status" value="1"/>
</dbReference>
<dbReference type="GO" id="GO:0032934">
    <property type="term" value="F:sterol binding"/>
    <property type="evidence" value="ECO:0007669"/>
    <property type="project" value="InterPro"/>
</dbReference>
<evidence type="ECO:0000256" key="6">
    <source>
        <dbReference type="ARBA" id="ARBA00022729"/>
    </source>
</evidence>
<dbReference type="AlphaFoldDB" id="A0AAD6TSQ4"/>
<comment type="similarity">
    <text evidence="2">Belongs to the NPC2 family.</text>
</comment>
<feature type="chain" id="PRO_5042104838" description="Phosphatidylglycerol/phosphatidylinositol transfer protein" evidence="8">
    <location>
        <begin position="26"/>
        <end position="178"/>
    </location>
</feature>
<feature type="domain" description="MD-2-related lipid-recognition" evidence="9">
    <location>
        <begin position="50"/>
        <end position="173"/>
    </location>
</feature>
<gene>
    <name evidence="10" type="ORF">B0H15DRAFT_804915</name>
</gene>
<dbReference type="Pfam" id="PF02221">
    <property type="entry name" value="E1_DerP2_DerF2"/>
    <property type="match status" value="1"/>
</dbReference>
<proteinExistence type="inferred from homology"/>
<feature type="signal peptide" evidence="8">
    <location>
        <begin position="1"/>
        <end position="25"/>
    </location>
</feature>
<organism evidence="10 11">
    <name type="scientific">Mycena belliarum</name>
    <dbReference type="NCBI Taxonomy" id="1033014"/>
    <lineage>
        <taxon>Eukaryota</taxon>
        <taxon>Fungi</taxon>
        <taxon>Dikarya</taxon>
        <taxon>Basidiomycota</taxon>
        <taxon>Agaricomycotina</taxon>
        <taxon>Agaricomycetes</taxon>
        <taxon>Agaricomycetidae</taxon>
        <taxon>Agaricales</taxon>
        <taxon>Marasmiineae</taxon>
        <taxon>Mycenaceae</taxon>
        <taxon>Mycena</taxon>
    </lineage>
</organism>
<keyword evidence="5" id="KW-0813">Transport</keyword>
<evidence type="ECO:0000313" key="10">
    <source>
        <dbReference type="EMBL" id="KAJ7078317.1"/>
    </source>
</evidence>
<protein>
    <recommendedName>
        <fullName evidence="4">Phosphatidylglycerol/phosphatidylinositol transfer protein</fullName>
    </recommendedName>
</protein>
<evidence type="ECO:0000256" key="8">
    <source>
        <dbReference type="SAM" id="SignalP"/>
    </source>
</evidence>
<dbReference type="EMBL" id="JARJCN010000067">
    <property type="protein sequence ID" value="KAJ7078317.1"/>
    <property type="molecule type" value="Genomic_DNA"/>
</dbReference>
<evidence type="ECO:0000313" key="11">
    <source>
        <dbReference type="Proteomes" id="UP001222325"/>
    </source>
</evidence>
<accession>A0AAD6TSQ4</accession>
<dbReference type="InterPro" id="IPR003172">
    <property type="entry name" value="ML_dom"/>
</dbReference>
<dbReference type="PANTHER" id="PTHR11306:SF0">
    <property type="entry name" value="PHOSPHATIDYLGLYCEROL_PHOSPHATIDYLINOSITOL TRANSFER PROTEIN"/>
    <property type="match status" value="1"/>
</dbReference>
<comment type="subunit">
    <text evidence="3">Monomer.</text>
</comment>